<dbReference type="SUPFAM" id="SSF46565">
    <property type="entry name" value="Chaperone J-domain"/>
    <property type="match status" value="1"/>
</dbReference>
<name>W7TNB5_9STRA</name>
<keyword evidence="4" id="KW-1185">Reference proteome</keyword>
<protein>
    <submittedName>
        <fullName evidence="3">Chaperone protein</fullName>
    </submittedName>
</protein>
<feature type="compositionally biased region" description="Basic and acidic residues" evidence="1">
    <location>
        <begin position="264"/>
        <end position="277"/>
    </location>
</feature>
<feature type="domain" description="J" evidence="2">
    <location>
        <begin position="7"/>
        <end position="64"/>
    </location>
</feature>
<dbReference type="Pfam" id="PF00226">
    <property type="entry name" value="DnaJ"/>
    <property type="match status" value="1"/>
</dbReference>
<dbReference type="SMART" id="SM00271">
    <property type="entry name" value="DnaJ"/>
    <property type="match status" value="1"/>
</dbReference>
<sequence length="375" mass="41316">MKMRLEDAYEVLEIRVGASEEEVRRAFRVKALATHPDRNPDKPDAKAAFQRVSNAYKRITAPDEGEDEGESEDEGEEYMAEEDLFELFESMFGPRRVPFGVARRDPMGETAFQMMFKSGGPFGRFDLFDGGDSSGDYEESCDSEEISYDVELEESESEGDNKLDTFHEILFLQHLMSDGGHSRYGGRGSGRVFDEDDAFDYGNIEVTRRAQSGHGREADNRRGRNRPGSPPARRARDEFHRQGPAARPHPAPHGAVPASCTSGVRDHLDGKEQRKCEPSQSAKRRARRMKARQAGIGVSTSRSDGKREASASAASKTAQKASFRTSAPRSDTLAWVLVKLSSGAFSSAFVSPSVRHDEASEKSAIAVIGDAGPKK</sequence>
<feature type="compositionally biased region" description="Low complexity" evidence="1">
    <location>
        <begin position="310"/>
        <end position="322"/>
    </location>
</feature>
<evidence type="ECO:0000313" key="4">
    <source>
        <dbReference type="Proteomes" id="UP000019335"/>
    </source>
</evidence>
<feature type="compositionally biased region" description="Acidic residues" evidence="1">
    <location>
        <begin position="63"/>
        <end position="77"/>
    </location>
</feature>
<dbReference type="PROSITE" id="PS50076">
    <property type="entry name" value="DNAJ_2"/>
    <property type="match status" value="1"/>
</dbReference>
<organism evidence="3 4">
    <name type="scientific">Nannochloropsis gaditana</name>
    <dbReference type="NCBI Taxonomy" id="72520"/>
    <lineage>
        <taxon>Eukaryota</taxon>
        <taxon>Sar</taxon>
        <taxon>Stramenopiles</taxon>
        <taxon>Ochrophyta</taxon>
        <taxon>Eustigmatophyceae</taxon>
        <taxon>Eustigmatales</taxon>
        <taxon>Monodopsidaceae</taxon>
        <taxon>Nannochloropsis</taxon>
    </lineage>
</organism>
<dbReference type="PANTHER" id="PTHR45006">
    <property type="entry name" value="DNAJ-LIKE PROTEIN 1"/>
    <property type="match status" value="1"/>
</dbReference>
<dbReference type="OrthoDB" id="552049at2759"/>
<dbReference type="PANTHER" id="PTHR45006:SF2">
    <property type="entry name" value="PROTEIN CAJ1"/>
    <property type="match status" value="1"/>
</dbReference>
<reference evidence="3 4" key="1">
    <citation type="journal article" date="2014" name="Mol. Plant">
        <title>Chromosome Scale Genome Assembly and Transcriptome Profiling of Nannochloropsis gaditana in Nitrogen Depletion.</title>
        <authorList>
            <person name="Corteggiani Carpinelli E."/>
            <person name="Telatin A."/>
            <person name="Vitulo N."/>
            <person name="Forcato C."/>
            <person name="D'Angelo M."/>
            <person name="Schiavon R."/>
            <person name="Vezzi A."/>
            <person name="Giacometti G.M."/>
            <person name="Morosinotto T."/>
            <person name="Valle G."/>
        </authorList>
    </citation>
    <scope>NUCLEOTIDE SEQUENCE [LARGE SCALE GENOMIC DNA]</scope>
    <source>
        <strain evidence="3 4">B-31</strain>
    </source>
</reference>
<feature type="compositionally biased region" description="Basic residues" evidence="1">
    <location>
        <begin position="282"/>
        <end position="291"/>
    </location>
</feature>
<dbReference type="PRINTS" id="PR00625">
    <property type="entry name" value="JDOMAIN"/>
</dbReference>
<dbReference type="Proteomes" id="UP000019335">
    <property type="component" value="Unassembled WGS sequence"/>
</dbReference>
<comment type="caution">
    <text evidence="3">The sequence shown here is derived from an EMBL/GenBank/DDBJ whole genome shotgun (WGS) entry which is preliminary data.</text>
</comment>
<dbReference type="GO" id="GO:0016558">
    <property type="term" value="P:protein import into peroxisome matrix"/>
    <property type="evidence" value="ECO:0007669"/>
    <property type="project" value="TreeGrafter"/>
</dbReference>
<evidence type="ECO:0000313" key="3">
    <source>
        <dbReference type="EMBL" id="EWM21901.1"/>
    </source>
</evidence>
<accession>W7TNB5</accession>
<dbReference type="AlphaFoldDB" id="W7TNB5"/>
<dbReference type="InterPro" id="IPR052814">
    <property type="entry name" value="Peroxisomal_DnaJ"/>
</dbReference>
<evidence type="ECO:0000256" key="1">
    <source>
        <dbReference type="SAM" id="MobiDB-lite"/>
    </source>
</evidence>
<dbReference type="GO" id="GO:0005829">
    <property type="term" value="C:cytosol"/>
    <property type="evidence" value="ECO:0007669"/>
    <property type="project" value="TreeGrafter"/>
</dbReference>
<dbReference type="EMBL" id="AZIL01002351">
    <property type="protein sequence ID" value="EWM21901.1"/>
    <property type="molecule type" value="Genomic_DNA"/>
</dbReference>
<dbReference type="InterPro" id="IPR036869">
    <property type="entry name" value="J_dom_sf"/>
</dbReference>
<dbReference type="InterPro" id="IPR001623">
    <property type="entry name" value="DnaJ_domain"/>
</dbReference>
<feature type="region of interest" description="Disordered" evidence="1">
    <location>
        <begin position="204"/>
        <end position="326"/>
    </location>
</feature>
<feature type="region of interest" description="Disordered" evidence="1">
    <location>
        <begin position="56"/>
        <end position="77"/>
    </location>
</feature>
<feature type="compositionally biased region" description="Low complexity" evidence="1">
    <location>
        <begin position="243"/>
        <end position="258"/>
    </location>
</feature>
<evidence type="ECO:0000259" key="2">
    <source>
        <dbReference type="PROSITE" id="PS50076"/>
    </source>
</evidence>
<dbReference type="CDD" id="cd06257">
    <property type="entry name" value="DnaJ"/>
    <property type="match status" value="1"/>
</dbReference>
<gene>
    <name evidence="3" type="ORF">Naga_100070g9</name>
</gene>
<proteinExistence type="predicted"/>
<dbReference type="Gene3D" id="1.10.287.110">
    <property type="entry name" value="DnaJ domain"/>
    <property type="match status" value="1"/>
</dbReference>